<keyword evidence="1" id="KW-0472">Membrane</keyword>
<accession>A0ABV8B7M6</accession>
<feature type="transmembrane region" description="Helical" evidence="1">
    <location>
        <begin position="149"/>
        <end position="170"/>
    </location>
</feature>
<protein>
    <recommendedName>
        <fullName evidence="4">Signal transduction histidine kinase 5TM receptor LytS transmembrane region domain-containing protein</fullName>
    </recommendedName>
</protein>
<dbReference type="RefSeq" id="WP_377917356.1">
    <property type="nucleotide sequence ID" value="NZ_JBHRZT010000068.1"/>
</dbReference>
<dbReference type="EMBL" id="JBHRZT010000068">
    <property type="protein sequence ID" value="MFC3885194.1"/>
    <property type="molecule type" value="Genomic_DNA"/>
</dbReference>
<keyword evidence="1" id="KW-0812">Transmembrane</keyword>
<dbReference type="Proteomes" id="UP001595752">
    <property type="component" value="Unassembled WGS sequence"/>
</dbReference>
<feature type="transmembrane region" description="Helical" evidence="1">
    <location>
        <begin position="86"/>
        <end position="108"/>
    </location>
</feature>
<feature type="transmembrane region" description="Helical" evidence="1">
    <location>
        <begin position="64"/>
        <end position="80"/>
    </location>
</feature>
<sequence>MNVLSGAVTLLFLWICLYMYRYRCFITKYTGMMIALASGMMIGFISAVSFGVAETVNHDDTSTILSLIISMLAGMIIGIPNSFAAWVLGACGGLISVPLGTTVVSLLTASKAESFMTALLFLCIGFTLFLLGMMTAEVPSYYDVMFRKIVQNALTIGLPLILIFYIYEMLDKRRSLRKTRAHSEIIEGITLDRRTK</sequence>
<feature type="transmembrane region" description="Helical" evidence="1">
    <location>
        <begin position="31"/>
        <end position="52"/>
    </location>
</feature>
<evidence type="ECO:0000313" key="2">
    <source>
        <dbReference type="EMBL" id="MFC3885194.1"/>
    </source>
</evidence>
<keyword evidence="1" id="KW-1133">Transmembrane helix</keyword>
<organism evidence="2 3">
    <name type="scientific">Bacillus songklensis</name>
    <dbReference type="NCBI Taxonomy" id="1069116"/>
    <lineage>
        <taxon>Bacteria</taxon>
        <taxon>Bacillati</taxon>
        <taxon>Bacillota</taxon>
        <taxon>Bacilli</taxon>
        <taxon>Bacillales</taxon>
        <taxon>Bacillaceae</taxon>
        <taxon>Bacillus</taxon>
    </lineage>
</organism>
<evidence type="ECO:0008006" key="4">
    <source>
        <dbReference type="Google" id="ProtNLM"/>
    </source>
</evidence>
<comment type="caution">
    <text evidence="2">The sequence shown here is derived from an EMBL/GenBank/DDBJ whole genome shotgun (WGS) entry which is preliminary data.</text>
</comment>
<evidence type="ECO:0000256" key="1">
    <source>
        <dbReference type="SAM" id="Phobius"/>
    </source>
</evidence>
<keyword evidence="3" id="KW-1185">Reference proteome</keyword>
<gene>
    <name evidence="2" type="ORF">ACFOU2_17645</name>
</gene>
<feature type="transmembrane region" description="Helical" evidence="1">
    <location>
        <begin position="115"/>
        <end position="134"/>
    </location>
</feature>
<proteinExistence type="predicted"/>
<reference evidence="3" key="1">
    <citation type="journal article" date="2019" name="Int. J. Syst. Evol. Microbiol.">
        <title>The Global Catalogue of Microorganisms (GCM) 10K type strain sequencing project: providing services to taxonomists for standard genome sequencing and annotation.</title>
        <authorList>
            <consortium name="The Broad Institute Genomics Platform"/>
            <consortium name="The Broad Institute Genome Sequencing Center for Infectious Disease"/>
            <person name="Wu L."/>
            <person name="Ma J."/>
        </authorList>
    </citation>
    <scope>NUCLEOTIDE SEQUENCE [LARGE SCALE GENOMIC DNA]</scope>
    <source>
        <strain evidence="3">CCUG 61889</strain>
    </source>
</reference>
<evidence type="ECO:0000313" key="3">
    <source>
        <dbReference type="Proteomes" id="UP001595752"/>
    </source>
</evidence>
<name>A0ABV8B7M6_9BACI</name>